<dbReference type="Gene3D" id="2.40.30.110">
    <property type="entry name" value="Aminomethyltransferase beta-barrel domains"/>
    <property type="match status" value="1"/>
</dbReference>
<comment type="similarity">
    <text evidence="1 7">Belongs to the GcvT family.</text>
</comment>
<proteinExistence type="inferred from homology"/>
<dbReference type="PIRSF" id="PIRSF006487">
    <property type="entry name" value="GcvT"/>
    <property type="match status" value="1"/>
</dbReference>
<dbReference type="NCBIfam" id="TIGR00528">
    <property type="entry name" value="gcvT"/>
    <property type="match status" value="1"/>
</dbReference>
<dbReference type="InterPro" id="IPR006222">
    <property type="entry name" value="GCVT_N"/>
</dbReference>
<dbReference type="GO" id="GO:0032259">
    <property type="term" value="P:methylation"/>
    <property type="evidence" value="ECO:0007669"/>
    <property type="project" value="UniProtKB-KW"/>
</dbReference>
<dbReference type="EC" id="2.1.2.10" evidence="2 7"/>
<comment type="subunit">
    <text evidence="7">The glycine cleavage system is composed of four proteins: P, T, L and H.</text>
</comment>
<gene>
    <name evidence="7" type="primary">gcvT</name>
    <name evidence="11" type="ORF">BECKFM1743A_GA0114220_1002813</name>
    <name evidence="13" type="ORF">BECKFM1743B_GA0114221_1002612</name>
    <name evidence="12" type="ORF">BECKFM1743C_GA0114222_100383</name>
</gene>
<dbReference type="Gene3D" id="3.30.70.1400">
    <property type="entry name" value="Aminomethyltransferase beta-barrel domains"/>
    <property type="match status" value="1"/>
</dbReference>
<evidence type="ECO:0000313" key="11">
    <source>
        <dbReference type="EMBL" id="VFJ45671.1"/>
    </source>
</evidence>
<dbReference type="EMBL" id="CAADEZ010000028">
    <property type="protein sequence ID" value="VFJ45671.1"/>
    <property type="molecule type" value="Genomic_DNA"/>
</dbReference>
<dbReference type="EMBL" id="CAADFL010000026">
    <property type="protein sequence ID" value="VFK06850.1"/>
    <property type="molecule type" value="Genomic_DNA"/>
</dbReference>
<dbReference type="Pfam" id="PF01571">
    <property type="entry name" value="GCV_T"/>
    <property type="match status" value="1"/>
</dbReference>
<evidence type="ECO:0000256" key="3">
    <source>
        <dbReference type="ARBA" id="ARBA00022576"/>
    </source>
</evidence>
<dbReference type="FunFam" id="4.10.1250.10:FF:000001">
    <property type="entry name" value="Aminomethyltransferase"/>
    <property type="match status" value="1"/>
</dbReference>
<feature type="domain" description="GCVT N-terminal" evidence="9">
    <location>
        <begin position="14"/>
        <end position="264"/>
    </location>
</feature>
<evidence type="ECO:0000259" key="10">
    <source>
        <dbReference type="Pfam" id="PF08669"/>
    </source>
</evidence>
<sequence length="361" mass="39872">MHNITSPMTKRTPLYHEHIAAAAKMVSFAGWHMPIHYGSQLKEHHQVRRDAGLFDVSHMTVVDLGGERVGQFLRYLLANDVGGMKKPGKALYSCMLDEHGGVIDDLIVYFMDDDWFRMVVNAATRDKDLAWIRKQAAPFAVAVRAPDDLAVLAVQGPNAREKAHRALGDDIAPAEELGRFFAVQCGPLFVARTGYTGEDGYEIILPGDRASALWRTLTEAGIVPIGFGARDTLRLEAGMNLYGQDMTEDTTPLESGLGWTVAFDPPERDFIGRAALQAQRDRTRYKRIGLVLEGNGVLRNHQKVLSPMDDSLEGEITSGGFSPILEKGIALARVPVAMKERCVVENRGKRLPAKIVRPPFV</sequence>
<dbReference type="PANTHER" id="PTHR43757">
    <property type="entry name" value="AMINOMETHYLTRANSFERASE"/>
    <property type="match status" value="1"/>
</dbReference>
<dbReference type="HAMAP" id="MF_00259">
    <property type="entry name" value="GcvT"/>
    <property type="match status" value="1"/>
</dbReference>
<keyword evidence="13" id="KW-0489">Methyltransferase</keyword>
<dbReference type="Gene3D" id="4.10.1250.10">
    <property type="entry name" value="Aminomethyltransferase fragment"/>
    <property type="match status" value="1"/>
</dbReference>
<dbReference type="SUPFAM" id="SSF101790">
    <property type="entry name" value="Aminomethyltransferase beta-barrel domain"/>
    <property type="match status" value="1"/>
</dbReference>
<dbReference type="InterPro" id="IPR027266">
    <property type="entry name" value="TrmE/GcvT-like"/>
</dbReference>
<comment type="function">
    <text evidence="7">The glycine cleavage system catalyzes the degradation of glycine.</text>
</comment>
<organism evidence="13">
    <name type="scientific">Candidatus Kentrum sp. FM</name>
    <dbReference type="NCBI Taxonomy" id="2126340"/>
    <lineage>
        <taxon>Bacteria</taxon>
        <taxon>Pseudomonadati</taxon>
        <taxon>Pseudomonadota</taxon>
        <taxon>Gammaproteobacteria</taxon>
        <taxon>Candidatus Kentrum</taxon>
    </lineage>
</organism>
<dbReference type="InterPro" id="IPR029043">
    <property type="entry name" value="GcvT/YgfZ_C"/>
</dbReference>
<dbReference type="FunFam" id="3.30.70.1400:FF:000001">
    <property type="entry name" value="Aminomethyltransferase"/>
    <property type="match status" value="1"/>
</dbReference>
<keyword evidence="4 7" id="KW-0808">Transferase</keyword>
<feature type="binding site" evidence="8">
    <location>
        <position position="202"/>
    </location>
    <ligand>
        <name>substrate</name>
    </ligand>
</feature>
<dbReference type="GO" id="GO:0004047">
    <property type="term" value="F:aminomethyltransferase activity"/>
    <property type="evidence" value="ECO:0007669"/>
    <property type="project" value="UniProtKB-UniRule"/>
</dbReference>
<evidence type="ECO:0000256" key="2">
    <source>
        <dbReference type="ARBA" id="ARBA00012616"/>
    </source>
</evidence>
<evidence type="ECO:0000256" key="7">
    <source>
        <dbReference type="HAMAP-Rule" id="MF_00259"/>
    </source>
</evidence>
<evidence type="ECO:0000259" key="9">
    <source>
        <dbReference type="Pfam" id="PF01571"/>
    </source>
</evidence>
<dbReference type="Gene3D" id="3.30.1360.120">
    <property type="entry name" value="Probable tRNA modification gtpase trme, domain 1"/>
    <property type="match status" value="1"/>
</dbReference>
<reference evidence="13" key="1">
    <citation type="submission" date="2019-02" db="EMBL/GenBank/DDBJ databases">
        <authorList>
            <person name="Gruber-Vodicka R. H."/>
            <person name="Seah K. B. B."/>
        </authorList>
    </citation>
    <scope>NUCLEOTIDE SEQUENCE</scope>
    <source>
        <strain evidence="11">BECK_BZ163</strain>
        <strain evidence="13">BECK_BZ164</strain>
        <strain evidence="12">BECK_BZ165</strain>
    </source>
</reference>
<dbReference type="InterPro" id="IPR022903">
    <property type="entry name" value="GcvT_bac"/>
</dbReference>
<evidence type="ECO:0000256" key="6">
    <source>
        <dbReference type="ARBA" id="ARBA00047665"/>
    </source>
</evidence>
<evidence type="ECO:0000256" key="1">
    <source>
        <dbReference type="ARBA" id="ARBA00008609"/>
    </source>
</evidence>
<evidence type="ECO:0000256" key="5">
    <source>
        <dbReference type="ARBA" id="ARBA00031395"/>
    </source>
</evidence>
<dbReference type="GO" id="GO:0008168">
    <property type="term" value="F:methyltransferase activity"/>
    <property type="evidence" value="ECO:0007669"/>
    <property type="project" value="UniProtKB-KW"/>
</dbReference>
<feature type="domain" description="Aminomethyltransferase C-terminal" evidence="10">
    <location>
        <begin position="286"/>
        <end position="361"/>
    </location>
</feature>
<evidence type="ECO:0000256" key="4">
    <source>
        <dbReference type="ARBA" id="ARBA00022679"/>
    </source>
</evidence>
<dbReference type="InterPro" id="IPR028896">
    <property type="entry name" value="GcvT/YgfZ/DmdA"/>
</dbReference>
<evidence type="ECO:0000256" key="8">
    <source>
        <dbReference type="PIRSR" id="PIRSR006487-1"/>
    </source>
</evidence>
<dbReference type="PANTHER" id="PTHR43757:SF2">
    <property type="entry name" value="AMINOMETHYLTRANSFERASE, MITOCHONDRIAL"/>
    <property type="match status" value="1"/>
</dbReference>
<name>A0A450VPZ7_9GAMM</name>
<dbReference type="NCBIfam" id="NF001567">
    <property type="entry name" value="PRK00389.1"/>
    <property type="match status" value="1"/>
</dbReference>
<dbReference type="GO" id="GO:0008483">
    <property type="term" value="F:transaminase activity"/>
    <property type="evidence" value="ECO:0007669"/>
    <property type="project" value="UniProtKB-KW"/>
</dbReference>
<dbReference type="InterPro" id="IPR006223">
    <property type="entry name" value="GcvT"/>
</dbReference>
<accession>A0A450VPZ7</accession>
<dbReference type="GO" id="GO:0019464">
    <property type="term" value="P:glycine decarboxylation via glycine cleavage system"/>
    <property type="evidence" value="ECO:0007669"/>
    <property type="project" value="UniProtKB-UniRule"/>
</dbReference>
<dbReference type="SUPFAM" id="SSF103025">
    <property type="entry name" value="Folate-binding domain"/>
    <property type="match status" value="1"/>
</dbReference>
<dbReference type="Pfam" id="PF08669">
    <property type="entry name" value="GCV_T_C"/>
    <property type="match status" value="1"/>
</dbReference>
<dbReference type="AlphaFoldDB" id="A0A450VPZ7"/>
<dbReference type="GO" id="GO:0005960">
    <property type="term" value="C:glycine cleavage complex"/>
    <property type="evidence" value="ECO:0007669"/>
    <property type="project" value="InterPro"/>
</dbReference>
<dbReference type="InterPro" id="IPR013977">
    <property type="entry name" value="GcvT_C"/>
</dbReference>
<evidence type="ECO:0000313" key="13">
    <source>
        <dbReference type="EMBL" id="VFK06850.1"/>
    </source>
</evidence>
<protein>
    <recommendedName>
        <fullName evidence="2 7">Aminomethyltransferase</fullName>
        <ecNumber evidence="2 7">2.1.2.10</ecNumber>
    </recommendedName>
    <alternativeName>
        <fullName evidence="5 7">Glycine cleavage system T protein</fullName>
    </alternativeName>
</protein>
<evidence type="ECO:0000313" key="12">
    <source>
        <dbReference type="EMBL" id="VFJ46638.1"/>
    </source>
</evidence>
<dbReference type="EMBL" id="CAADFA010000038">
    <property type="protein sequence ID" value="VFJ46638.1"/>
    <property type="molecule type" value="Genomic_DNA"/>
</dbReference>
<dbReference type="GO" id="GO:0005829">
    <property type="term" value="C:cytosol"/>
    <property type="evidence" value="ECO:0007669"/>
    <property type="project" value="TreeGrafter"/>
</dbReference>
<comment type="catalytic activity">
    <reaction evidence="6 7">
        <text>N(6)-[(R)-S(8)-aminomethyldihydrolipoyl]-L-lysyl-[protein] + (6S)-5,6,7,8-tetrahydrofolate = N(6)-[(R)-dihydrolipoyl]-L-lysyl-[protein] + (6R)-5,10-methylene-5,6,7,8-tetrahydrofolate + NH4(+)</text>
        <dbReference type="Rhea" id="RHEA:16945"/>
        <dbReference type="Rhea" id="RHEA-COMP:10475"/>
        <dbReference type="Rhea" id="RHEA-COMP:10492"/>
        <dbReference type="ChEBI" id="CHEBI:15636"/>
        <dbReference type="ChEBI" id="CHEBI:28938"/>
        <dbReference type="ChEBI" id="CHEBI:57453"/>
        <dbReference type="ChEBI" id="CHEBI:83100"/>
        <dbReference type="ChEBI" id="CHEBI:83143"/>
        <dbReference type="EC" id="2.1.2.10"/>
    </reaction>
</comment>
<keyword evidence="3 7" id="KW-0032">Aminotransferase</keyword>